<proteinExistence type="predicted"/>
<sequence>MDRGRLEKIIPVLAQKHNFRLEIVEKDYYLTLVLNNVESHLSD</sequence>
<organism evidence="1">
    <name type="scientific">marine sediment metagenome</name>
    <dbReference type="NCBI Taxonomy" id="412755"/>
    <lineage>
        <taxon>unclassified sequences</taxon>
        <taxon>metagenomes</taxon>
        <taxon>ecological metagenomes</taxon>
    </lineage>
</organism>
<dbReference type="AlphaFoldDB" id="X1NN85"/>
<gene>
    <name evidence="1" type="ORF">S06H3_38049</name>
</gene>
<accession>X1NN85</accession>
<reference evidence="1" key="1">
    <citation type="journal article" date="2014" name="Front. Microbiol.">
        <title>High frequency of phylogenetically diverse reductive dehalogenase-homologous genes in deep subseafloor sedimentary metagenomes.</title>
        <authorList>
            <person name="Kawai M."/>
            <person name="Futagami T."/>
            <person name="Toyoda A."/>
            <person name="Takaki Y."/>
            <person name="Nishi S."/>
            <person name="Hori S."/>
            <person name="Arai W."/>
            <person name="Tsubouchi T."/>
            <person name="Morono Y."/>
            <person name="Uchiyama I."/>
            <person name="Ito T."/>
            <person name="Fujiyama A."/>
            <person name="Inagaki F."/>
            <person name="Takami H."/>
        </authorList>
    </citation>
    <scope>NUCLEOTIDE SEQUENCE</scope>
    <source>
        <strain evidence="1">Expedition CK06-06</strain>
    </source>
</reference>
<feature type="non-terminal residue" evidence="1">
    <location>
        <position position="43"/>
    </location>
</feature>
<evidence type="ECO:0000313" key="1">
    <source>
        <dbReference type="EMBL" id="GAI28270.1"/>
    </source>
</evidence>
<name>X1NN85_9ZZZZ</name>
<dbReference type="EMBL" id="BARV01023160">
    <property type="protein sequence ID" value="GAI28270.1"/>
    <property type="molecule type" value="Genomic_DNA"/>
</dbReference>
<protein>
    <submittedName>
        <fullName evidence="1">Uncharacterized protein</fullName>
    </submittedName>
</protein>
<comment type="caution">
    <text evidence="1">The sequence shown here is derived from an EMBL/GenBank/DDBJ whole genome shotgun (WGS) entry which is preliminary data.</text>
</comment>